<evidence type="ECO:0008006" key="4">
    <source>
        <dbReference type="Google" id="ProtNLM"/>
    </source>
</evidence>
<dbReference type="PANTHER" id="PTHR35279">
    <property type="match status" value="1"/>
</dbReference>
<dbReference type="PANTHER" id="PTHR35279:SF1">
    <property type="entry name" value="ARABINANASE_LEVANSUCRASE_INVERTASE"/>
    <property type="match status" value="1"/>
</dbReference>
<protein>
    <recommendedName>
        <fullName evidence="4">Glycosyl hydrolase family 32 N-terminal domain-containing protein</fullName>
    </recommendedName>
</protein>
<sequence>METRISNSTEAQSHRNTLIQRIILALALGYIFFFFGERVFWSFPHPGDTLISNFFGWLLYSYSAYLILIVIEHFRVRAWWAVFLAGAFFGWLTEGVIAMTLFGGGGLPFPIGISWTGLAWHAFISVFIGWYLVMMFLNGNHYKKIIFFSIGLGIFWGVWSLAWALETPPIAITPDIYLLHGLITVLLLSISYHFFSKYRPGGFTTSRWEKTGLAVPVLAFFIFVTIPAVGLFAAVLPVLFGILYFALKKNRDREESSGFLESLSGQPKIRSYFLLFLAPIIAALIYNSGIVLPTNLYVLYITTPLGFILLGIFNIMYFWPKKSSEQPETALPESFVLEKKPFWKRKWFWGVFFIVVFIVVFSGGDDSKEEESTGVPSQQSSGTEALCPFPGSWSYVSDNSLRTSTGDNLSPWNIVGDPTILYDQNKFRMWYTAADGRVNADGGGNGGIAYAESTDGIQWNVWKDNNSPAGVIDLVLITSPADWDGAGVETASVMRTPSGEYRMYYTGNRPPEGSNHYAIGLATSNDGIRWKKYGKGPIFEPKNQWELPTCMNSNDPRSCSNGGVLEPSVIYDSKEKIYKMWYAAVGTRDDFLTFRIGYATSADGIRWDRMPEQVLDRGTSNSWNDYLVSHVNVVPDPQFGYHLFYFGAKLAEYCENCALQRGHIGHAYSTDGIQWQEDPRNPILSPRKGRWDEWAIGGPSVLVKERELLLWYFGNKNKNSIAESGIGFVKAACRQ</sequence>
<keyword evidence="1" id="KW-0812">Transmembrane</keyword>
<gene>
    <name evidence="2" type="ORF">UY61_C0022G0012</name>
</gene>
<evidence type="ECO:0000313" key="2">
    <source>
        <dbReference type="EMBL" id="KKW20815.1"/>
    </source>
</evidence>
<feature type="transmembrane region" description="Helical" evidence="1">
    <location>
        <begin position="78"/>
        <end position="101"/>
    </location>
</feature>
<feature type="transmembrane region" description="Helical" evidence="1">
    <location>
        <begin position="113"/>
        <end position="133"/>
    </location>
</feature>
<keyword evidence="1" id="KW-0472">Membrane</keyword>
<keyword evidence="1" id="KW-1133">Transmembrane helix</keyword>
<dbReference type="AlphaFoldDB" id="A0A0G1WQH6"/>
<organism evidence="2 3">
    <name type="scientific">Candidatus Adlerbacteria bacterium GW2011_GWC1_50_9</name>
    <dbReference type="NCBI Taxonomy" id="1618608"/>
    <lineage>
        <taxon>Bacteria</taxon>
        <taxon>Candidatus Adleribacteriota</taxon>
    </lineage>
</organism>
<comment type="caution">
    <text evidence="2">The sequence shown here is derived from an EMBL/GenBank/DDBJ whole genome shotgun (WGS) entry which is preliminary data.</text>
</comment>
<dbReference type="InterPro" id="IPR023296">
    <property type="entry name" value="Glyco_hydro_beta-prop_sf"/>
</dbReference>
<name>A0A0G1WQH6_9BACT</name>
<feature type="transmembrane region" description="Helical" evidence="1">
    <location>
        <begin position="145"/>
        <end position="165"/>
    </location>
</feature>
<dbReference type="SUPFAM" id="SSF75005">
    <property type="entry name" value="Arabinanase/levansucrase/invertase"/>
    <property type="match status" value="2"/>
</dbReference>
<accession>A0A0G1WQH6</accession>
<dbReference type="EMBL" id="LCQQ01000022">
    <property type="protein sequence ID" value="KKW20815.1"/>
    <property type="molecule type" value="Genomic_DNA"/>
</dbReference>
<feature type="transmembrane region" description="Helical" evidence="1">
    <location>
        <begin position="272"/>
        <end position="291"/>
    </location>
</feature>
<proteinExistence type="predicted"/>
<evidence type="ECO:0000313" key="3">
    <source>
        <dbReference type="Proteomes" id="UP000034201"/>
    </source>
</evidence>
<feature type="transmembrane region" description="Helical" evidence="1">
    <location>
        <begin position="21"/>
        <end position="41"/>
    </location>
</feature>
<feature type="transmembrane region" description="Helical" evidence="1">
    <location>
        <begin position="347"/>
        <end position="364"/>
    </location>
</feature>
<reference evidence="2 3" key="1">
    <citation type="journal article" date="2015" name="Nature">
        <title>rRNA introns, odd ribosomes, and small enigmatic genomes across a large radiation of phyla.</title>
        <authorList>
            <person name="Brown C.T."/>
            <person name="Hug L.A."/>
            <person name="Thomas B.C."/>
            <person name="Sharon I."/>
            <person name="Castelle C.J."/>
            <person name="Singh A."/>
            <person name="Wilkins M.J."/>
            <person name="Williams K.H."/>
            <person name="Banfield J.F."/>
        </authorList>
    </citation>
    <scope>NUCLEOTIDE SEQUENCE [LARGE SCALE GENOMIC DNA]</scope>
</reference>
<dbReference type="Gene3D" id="2.115.10.20">
    <property type="entry name" value="Glycosyl hydrolase domain, family 43"/>
    <property type="match status" value="3"/>
</dbReference>
<dbReference type="Proteomes" id="UP000034201">
    <property type="component" value="Unassembled WGS sequence"/>
</dbReference>
<feature type="transmembrane region" description="Helical" evidence="1">
    <location>
        <begin position="177"/>
        <end position="195"/>
    </location>
</feature>
<feature type="transmembrane region" description="Helical" evidence="1">
    <location>
        <begin position="297"/>
        <end position="319"/>
    </location>
</feature>
<evidence type="ECO:0000256" key="1">
    <source>
        <dbReference type="SAM" id="Phobius"/>
    </source>
</evidence>
<feature type="transmembrane region" description="Helical" evidence="1">
    <location>
        <begin position="53"/>
        <end position="71"/>
    </location>
</feature>